<dbReference type="Pfam" id="PF02537">
    <property type="entry name" value="CRCB"/>
    <property type="match status" value="1"/>
</dbReference>
<keyword evidence="5 10" id="KW-0472">Membrane</keyword>
<evidence type="ECO:0000256" key="3">
    <source>
        <dbReference type="ARBA" id="ARBA00022692"/>
    </source>
</evidence>
<keyword evidence="3 10" id="KW-0812">Transmembrane</keyword>
<feature type="transmembrane region" description="Helical" evidence="10">
    <location>
        <begin position="7"/>
        <end position="24"/>
    </location>
</feature>
<evidence type="ECO:0000256" key="8">
    <source>
        <dbReference type="ARBA" id="ARBA00035585"/>
    </source>
</evidence>
<feature type="transmembrane region" description="Helical" evidence="10">
    <location>
        <begin position="88"/>
        <end position="108"/>
    </location>
</feature>
<comment type="catalytic activity">
    <reaction evidence="8">
        <text>fluoride(in) = fluoride(out)</text>
        <dbReference type="Rhea" id="RHEA:76159"/>
        <dbReference type="ChEBI" id="CHEBI:17051"/>
    </reaction>
    <physiologicalReaction direction="left-to-right" evidence="8">
        <dbReference type="Rhea" id="RHEA:76160"/>
    </physiologicalReaction>
</comment>
<dbReference type="InterPro" id="IPR003691">
    <property type="entry name" value="FluC"/>
</dbReference>
<keyword evidence="10" id="KW-0406">Ion transport</keyword>
<comment type="function">
    <text evidence="9 10">Fluoride-specific ion channel. Important for reducing fluoride concentration in the cell, thus reducing its toxicity.</text>
</comment>
<keyword evidence="10" id="KW-0915">Sodium</keyword>
<reference evidence="11 12" key="1">
    <citation type="submission" date="2019-09" db="EMBL/GenBank/DDBJ databases">
        <authorList>
            <person name="Mazhar S."/>
            <person name="Altermann E."/>
            <person name="Hill C."/>
            <person name="Mcauliffe O."/>
        </authorList>
    </citation>
    <scope>NUCLEOTIDE SEQUENCE [LARGE SCALE GENOMIC DNA]</scope>
    <source>
        <strain evidence="11 12">ATCC 51831</strain>
    </source>
</reference>
<evidence type="ECO:0000256" key="4">
    <source>
        <dbReference type="ARBA" id="ARBA00022989"/>
    </source>
</evidence>
<evidence type="ECO:0000256" key="5">
    <source>
        <dbReference type="ARBA" id="ARBA00023136"/>
    </source>
</evidence>
<keyword evidence="4 10" id="KW-1133">Transmembrane helix</keyword>
<organism evidence="11 12">
    <name type="scientific">Macrococcus equipercicus</name>
    <dbReference type="NCBI Taxonomy" id="69967"/>
    <lineage>
        <taxon>Bacteria</taxon>
        <taxon>Bacillati</taxon>
        <taxon>Bacillota</taxon>
        <taxon>Bacilli</taxon>
        <taxon>Bacillales</taxon>
        <taxon>Staphylococcaceae</taxon>
        <taxon>Macrococcus</taxon>
    </lineage>
</organism>
<protein>
    <recommendedName>
        <fullName evidence="10">Fluoride-specific ion channel FluC</fullName>
    </recommendedName>
</protein>
<evidence type="ECO:0000256" key="10">
    <source>
        <dbReference type="HAMAP-Rule" id="MF_00454"/>
    </source>
</evidence>
<comment type="subcellular location">
    <subcellularLocation>
        <location evidence="1 10">Cell membrane</location>
        <topology evidence="1 10">Multi-pass membrane protein</topology>
    </subcellularLocation>
</comment>
<proteinExistence type="inferred from homology"/>
<evidence type="ECO:0000256" key="2">
    <source>
        <dbReference type="ARBA" id="ARBA00022475"/>
    </source>
</evidence>
<evidence type="ECO:0000256" key="1">
    <source>
        <dbReference type="ARBA" id="ARBA00004651"/>
    </source>
</evidence>
<evidence type="ECO:0000256" key="9">
    <source>
        <dbReference type="ARBA" id="ARBA00049940"/>
    </source>
</evidence>
<dbReference type="EMBL" id="SCWC02000005">
    <property type="protein sequence ID" value="KAA1039081.1"/>
    <property type="molecule type" value="Genomic_DNA"/>
</dbReference>
<dbReference type="Proteomes" id="UP000295735">
    <property type="component" value="Unassembled WGS sequence"/>
</dbReference>
<feature type="binding site" evidence="10">
    <location>
        <position position="71"/>
    </location>
    <ligand>
        <name>Na(+)</name>
        <dbReference type="ChEBI" id="CHEBI:29101"/>
        <note>structural</note>
    </ligand>
</feature>
<accession>A0ABQ6R7L4</accession>
<keyword evidence="10" id="KW-0813">Transport</keyword>
<sequence>MEVSMKYLYVCIFAFIGGALRYEISMLVDIGGTLAVNLAGAFILGLLSVKLMALDQNLRTGITAGFVGSFTTFSTFSKESIELLQTTVWSGIGYIAVTIIFGVLLAYAGMKVGEVTQ</sequence>
<gene>
    <name evidence="10" type="primary">fluC</name>
    <name evidence="10" type="synonym">crcB</name>
    <name evidence="11" type="ORF">ERX35_007655</name>
</gene>
<comment type="similarity">
    <text evidence="7 10">Belongs to the fluoride channel Fluc/FEX (TC 1.A.43) family.</text>
</comment>
<dbReference type="HAMAP" id="MF_00454">
    <property type="entry name" value="FluC"/>
    <property type="match status" value="1"/>
</dbReference>
<dbReference type="PANTHER" id="PTHR28259">
    <property type="entry name" value="FLUORIDE EXPORT PROTEIN 1-RELATED"/>
    <property type="match status" value="1"/>
</dbReference>
<evidence type="ECO:0000256" key="7">
    <source>
        <dbReference type="ARBA" id="ARBA00035120"/>
    </source>
</evidence>
<name>A0ABQ6R7L4_9STAP</name>
<keyword evidence="10" id="KW-0479">Metal-binding</keyword>
<evidence type="ECO:0000256" key="6">
    <source>
        <dbReference type="ARBA" id="ARBA00023303"/>
    </source>
</evidence>
<comment type="caution">
    <text evidence="11">The sequence shown here is derived from an EMBL/GenBank/DDBJ whole genome shotgun (WGS) entry which is preliminary data.</text>
</comment>
<keyword evidence="6 10" id="KW-0407">Ion channel</keyword>
<evidence type="ECO:0000313" key="12">
    <source>
        <dbReference type="Proteomes" id="UP000295735"/>
    </source>
</evidence>
<feature type="transmembrane region" description="Helical" evidence="10">
    <location>
        <begin position="30"/>
        <end position="49"/>
    </location>
</feature>
<dbReference type="PANTHER" id="PTHR28259:SF1">
    <property type="entry name" value="FLUORIDE EXPORT PROTEIN 1-RELATED"/>
    <property type="match status" value="1"/>
</dbReference>
<keyword evidence="2 10" id="KW-1003">Cell membrane</keyword>
<comment type="activity regulation">
    <text evidence="10">Na(+) is not transported, but it plays an essential structural role and its presence is essential for fluoride channel function.</text>
</comment>
<keyword evidence="12" id="KW-1185">Reference proteome</keyword>
<feature type="binding site" evidence="10">
    <location>
        <position position="68"/>
    </location>
    <ligand>
        <name>Na(+)</name>
        <dbReference type="ChEBI" id="CHEBI:29101"/>
        <note>structural</note>
    </ligand>
</feature>
<evidence type="ECO:0000313" key="11">
    <source>
        <dbReference type="EMBL" id="KAA1039081.1"/>
    </source>
</evidence>